<reference evidence="7" key="1">
    <citation type="journal article" date="2014" name="Int. J. Syst. Evol. Microbiol.">
        <title>Complete genome sequence of Corynebacterium casei LMG S-19264T (=DSM 44701T), isolated from a smear-ripened cheese.</title>
        <authorList>
            <consortium name="US DOE Joint Genome Institute (JGI-PGF)"/>
            <person name="Walter F."/>
            <person name="Albersmeier A."/>
            <person name="Kalinowski J."/>
            <person name="Ruckert C."/>
        </authorList>
    </citation>
    <scope>NUCLEOTIDE SEQUENCE</scope>
    <source>
        <strain evidence="7">CGMCC 1.7086</strain>
    </source>
</reference>
<dbReference type="AlphaFoldDB" id="A0A917YWN8"/>
<organism evidence="7 8">
    <name type="scientific">Bowmanella pacifica</name>
    <dbReference type="NCBI Taxonomy" id="502051"/>
    <lineage>
        <taxon>Bacteria</taxon>
        <taxon>Pseudomonadati</taxon>
        <taxon>Pseudomonadota</taxon>
        <taxon>Gammaproteobacteria</taxon>
        <taxon>Alteromonadales</taxon>
        <taxon>Alteromonadaceae</taxon>
        <taxon>Bowmanella</taxon>
    </lineage>
</organism>
<keyword evidence="3 6" id="KW-0812">Transmembrane</keyword>
<dbReference type="Pfam" id="PF01925">
    <property type="entry name" value="TauE"/>
    <property type="match status" value="1"/>
</dbReference>
<sequence>MEPLIFLILSCMVLGCIAGVLAGMLGIGGGLVIVPALVYLLQVKLGLPLEIVMPMAVATSLSTIIFTGFSSFLTHYKLGNLDMRVFLTCSVGIALGAVVGAQFAAYMPAEMLKRLFAGLMLLLAFRMAFGQNRVTEYSLSRPKLVGIGLGVGSLSSLLGIGGGALLVPSLVWFRVAMKTAIGCAAACGMVIALFGSGSFVLAGWERIGLPDYSLGFVYLPATAAIVSTSMLAANFGAKWGHNLPIGTLKKIFAGFLVLVSLQMFLN</sequence>
<evidence type="ECO:0000256" key="5">
    <source>
        <dbReference type="ARBA" id="ARBA00023136"/>
    </source>
</evidence>
<evidence type="ECO:0000256" key="4">
    <source>
        <dbReference type="ARBA" id="ARBA00022989"/>
    </source>
</evidence>
<dbReference type="PANTHER" id="PTHR43483:SF3">
    <property type="entry name" value="MEMBRANE TRANSPORTER PROTEIN HI_0806-RELATED"/>
    <property type="match status" value="1"/>
</dbReference>
<evidence type="ECO:0000256" key="3">
    <source>
        <dbReference type="ARBA" id="ARBA00022692"/>
    </source>
</evidence>
<feature type="transmembrane region" description="Helical" evidence="6">
    <location>
        <begin position="85"/>
        <end position="105"/>
    </location>
</feature>
<keyword evidence="5 6" id="KW-0472">Membrane</keyword>
<feature type="transmembrane region" description="Helical" evidence="6">
    <location>
        <begin position="6"/>
        <end position="39"/>
    </location>
</feature>
<feature type="transmembrane region" description="Helical" evidence="6">
    <location>
        <begin position="180"/>
        <end position="204"/>
    </location>
</feature>
<dbReference type="Proteomes" id="UP000606935">
    <property type="component" value="Unassembled WGS sequence"/>
</dbReference>
<evidence type="ECO:0000256" key="2">
    <source>
        <dbReference type="ARBA" id="ARBA00009142"/>
    </source>
</evidence>
<keyword evidence="6" id="KW-1003">Cell membrane</keyword>
<gene>
    <name evidence="7" type="ORF">GCM10010982_16970</name>
</gene>
<evidence type="ECO:0000256" key="1">
    <source>
        <dbReference type="ARBA" id="ARBA00004141"/>
    </source>
</evidence>
<feature type="transmembrane region" description="Helical" evidence="6">
    <location>
        <begin position="216"/>
        <end position="235"/>
    </location>
</feature>
<protein>
    <recommendedName>
        <fullName evidence="6">Probable membrane transporter protein</fullName>
    </recommendedName>
</protein>
<dbReference type="PANTHER" id="PTHR43483">
    <property type="entry name" value="MEMBRANE TRANSPORTER PROTEIN HI_0806-RELATED"/>
    <property type="match status" value="1"/>
</dbReference>
<proteinExistence type="inferred from homology"/>
<keyword evidence="8" id="KW-1185">Reference proteome</keyword>
<name>A0A917YWN8_9ALTE</name>
<feature type="transmembrane region" description="Helical" evidence="6">
    <location>
        <begin position="149"/>
        <end position="173"/>
    </location>
</feature>
<comment type="similarity">
    <text evidence="2 6">Belongs to the 4-toluene sulfonate uptake permease (TSUP) (TC 2.A.102) family.</text>
</comment>
<accession>A0A917YWN8</accession>
<dbReference type="RefSeq" id="WP_188693204.1">
    <property type="nucleotide sequence ID" value="NZ_BMLS01000002.1"/>
</dbReference>
<comment type="subcellular location">
    <subcellularLocation>
        <location evidence="6">Cell membrane</location>
        <topology evidence="6">Multi-pass membrane protein</topology>
    </subcellularLocation>
    <subcellularLocation>
        <location evidence="1">Membrane</location>
        <topology evidence="1">Multi-pass membrane protein</topology>
    </subcellularLocation>
</comment>
<dbReference type="InterPro" id="IPR002781">
    <property type="entry name" value="TM_pro_TauE-like"/>
</dbReference>
<keyword evidence="4 6" id="KW-1133">Transmembrane helix</keyword>
<evidence type="ECO:0000313" key="8">
    <source>
        <dbReference type="Proteomes" id="UP000606935"/>
    </source>
</evidence>
<feature type="transmembrane region" description="Helical" evidence="6">
    <location>
        <begin position="247"/>
        <end position="265"/>
    </location>
</feature>
<comment type="caution">
    <text evidence="7">The sequence shown here is derived from an EMBL/GenBank/DDBJ whole genome shotgun (WGS) entry which is preliminary data.</text>
</comment>
<reference evidence="7" key="2">
    <citation type="submission" date="2020-09" db="EMBL/GenBank/DDBJ databases">
        <authorList>
            <person name="Sun Q."/>
            <person name="Zhou Y."/>
        </authorList>
    </citation>
    <scope>NUCLEOTIDE SEQUENCE</scope>
    <source>
        <strain evidence="7">CGMCC 1.7086</strain>
    </source>
</reference>
<dbReference type="EMBL" id="BMLS01000002">
    <property type="protein sequence ID" value="GGO68323.1"/>
    <property type="molecule type" value="Genomic_DNA"/>
</dbReference>
<dbReference type="GO" id="GO:0005886">
    <property type="term" value="C:plasma membrane"/>
    <property type="evidence" value="ECO:0007669"/>
    <property type="project" value="UniProtKB-SubCell"/>
</dbReference>
<feature type="transmembrane region" description="Helical" evidence="6">
    <location>
        <begin position="51"/>
        <end position="73"/>
    </location>
</feature>
<evidence type="ECO:0000256" key="6">
    <source>
        <dbReference type="RuleBase" id="RU363041"/>
    </source>
</evidence>
<evidence type="ECO:0000313" key="7">
    <source>
        <dbReference type="EMBL" id="GGO68323.1"/>
    </source>
</evidence>